<dbReference type="PANTHER" id="PTHR47027:SF25">
    <property type="entry name" value="REVERSE TRANSCRIPTASE DOMAIN-CONTAINING PROTEIN"/>
    <property type="match status" value="1"/>
</dbReference>
<name>A0A183LC82_9TREM</name>
<dbReference type="PANTHER" id="PTHR47027">
    <property type="entry name" value="REVERSE TRANSCRIPTASE DOMAIN-CONTAINING PROTEIN"/>
    <property type="match status" value="1"/>
</dbReference>
<dbReference type="Pfam" id="PF20049">
    <property type="entry name" value="DUF6451"/>
    <property type="match status" value="1"/>
</dbReference>
<dbReference type="EMBL" id="UZAI01000309">
    <property type="protein sequence ID" value="VDO51210.1"/>
    <property type="molecule type" value="Genomic_DNA"/>
</dbReference>
<dbReference type="InterPro" id="IPR045609">
    <property type="entry name" value="DUF6451"/>
</dbReference>
<gene>
    <name evidence="1" type="ORF">SMRZ_LOCUS1407</name>
</gene>
<keyword evidence="2" id="KW-1185">Reference proteome</keyword>
<accession>A0A183LC82</accession>
<organism evidence="1 2">
    <name type="scientific">Schistosoma margrebowiei</name>
    <dbReference type="NCBI Taxonomy" id="48269"/>
    <lineage>
        <taxon>Eukaryota</taxon>
        <taxon>Metazoa</taxon>
        <taxon>Spiralia</taxon>
        <taxon>Lophotrochozoa</taxon>
        <taxon>Platyhelminthes</taxon>
        <taxon>Trematoda</taxon>
        <taxon>Digenea</taxon>
        <taxon>Strigeidida</taxon>
        <taxon>Schistosomatoidea</taxon>
        <taxon>Schistosomatidae</taxon>
        <taxon>Schistosoma</taxon>
    </lineage>
</organism>
<evidence type="ECO:0000313" key="2">
    <source>
        <dbReference type="Proteomes" id="UP000277204"/>
    </source>
</evidence>
<reference evidence="1 2" key="1">
    <citation type="submission" date="2018-11" db="EMBL/GenBank/DDBJ databases">
        <authorList>
            <consortium name="Pathogen Informatics"/>
        </authorList>
    </citation>
    <scope>NUCLEOTIDE SEQUENCE [LARGE SCALE GENOMIC DNA]</scope>
    <source>
        <strain evidence="1 2">Zambia</strain>
    </source>
</reference>
<dbReference type="AlphaFoldDB" id="A0A183LC82"/>
<proteinExistence type="predicted"/>
<sequence>MKTSTSEGKHGIQWTSRMQLDDLDFADDLVLLSQTQQQMQEKTTSVAATSAAVVTIDGEDLEDVKTVTYLGSIIDEHGGSDADVKAWIGKARAAYLQLRNIWNSKQLSTNTKIRWPDTISNNVLWERTNQIPAEKEIRKKRWKWIGQTLRKASNCVTRQALTWNPRDQRKSGRPKNTLRQKVETDMRNMKKTWIELERKVQDRVGWRMLVGGLFSIRSNRRKGANKIITLEEDKQKEQGNVINILQFNDFPMKIIRITLKQDGPLRYNDNLNEMPWIDTAVLPYHHGTTEELQRILKQHRIKLYYKTTNTLRNTLIRLKEKIPFMFTQNCVYRLSCIDCDAFYIGESSREISTRVKELNMYTKKPPNNPVKLDNRK</sequence>
<protein>
    <submittedName>
        <fullName evidence="1">Uncharacterized protein</fullName>
    </submittedName>
</protein>
<evidence type="ECO:0000313" key="1">
    <source>
        <dbReference type="EMBL" id="VDO51210.1"/>
    </source>
</evidence>
<dbReference type="Proteomes" id="UP000277204">
    <property type="component" value="Unassembled WGS sequence"/>
</dbReference>